<dbReference type="PANTHER" id="PTHR12213:SF0">
    <property type="entry name" value="CORRINOID ADENOSYLTRANSFERASE MMAB"/>
    <property type="match status" value="1"/>
</dbReference>
<comment type="similarity">
    <text evidence="4">Belongs to the Cob(I)alamin adenosyltransferase family.</text>
</comment>
<dbReference type="Gene3D" id="1.20.1200.10">
    <property type="entry name" value="Cobalamin adenosyltransferase-like"/>
    <property type="match status" value="1"/>
</dbReference>
<keyword evidence="2 4" id="KW-0547">Nucleotide-binding</keyword>
<dbReference type="Pfam" id="PF01923">
    <property type="entry name" value="Cob_adeno_trans"/>
    <property type="match status" value="1"/>
</dbReference>
<dbReference type="Proteomes" id="UP000095283">
    <property type="component" value="Unplaced"/>
</dbReference>
<keyword evidence="5" id="KW-1133">Transmembrane helix</keyword>
<sequence length="183" mass="21422">MNFFYLVHLYAERGQLVLTLLILLMFWLDFNAVSRTSVHISLHLLIQLKRKKVCIHRIIFIGYISYCLALTSFDPEMVEWINGEIDRFGDQLPPIRQFILAGGCEPSASLQYARAVCRKTERSVVPLLRQEQLDPMALKFLNRMSDLLFVLGRFSCMKTDSEELTYIRPTSFTAQKWQRKKIQ</sequence>
<reference evidence="8" key="1">
    <citation type="submission" date="2016-11" db="UniProtKB">
        <authorList>
            <consortium name="WormBaseParasite"/>
        </authorList>
    </citation>
    <scope>IDENTIFICATION</scope>
</reference>
<evidence type="ECO:0000313" key="7">
    <source>
        <dbReference type="Proteomes" id="UP000095283"/>
    </source>
</evidence>
<dbReference type="SUPFAM" id="SSF89028">
    <property type="entry name" value="Cobalamin adenosyltransferase-like"/>
    <property type="match status" value="1"/>
</dbReference>
<keyword evidence="5" id="KW-0812">Transmembrane</keyword>
<dbReference type="AlphaFoldDB" id="A0A1I7X945"/>
<organism evidence="7 8">
    <name type="scientific">Heterorhabditis bacteriophora</name>
    <name type="common">Entomopathogenic nematode worm</name>
    <dbReference type="NCBI Taxonomy" id="37862"/>
    <lineage>
        <taxon>Eukaryota</taxon>
        <taxon>Metazoa</taxon>
        <taxon>Ecdysozoa</taxon>
        <taxon>Nematoda</taxon>
        <taxon>Chromadorea</taxon>
        <taxon>Rhabditida</taxon>
        <taxon>Rhabditina</taxon>
        <taxon>Rhabditomorpha</taxon>
        <taxon>Strongyloidea</taxon>
        <taxon>Heterorhabditidae</taxon>
        <taxon>Heterorhabditis</taxon>
    </lineage>
</organism>
<evidence type="ECO:0000256" key="3">
    <source>
        <dbReference type="ARBA" id="ARBA00022840"/>
    </source>
</evidence>
<evidence type="ECO:0000313" key="8">
    <source>
        <dbReference type="WBParaSite" id="Hba_14022"/>
    </source>
</evidence>
<dbReference type="PANTHER" id="PTHR12213">
    <property type="entry name" value="CORRINOID ADENOSYLTRANSFERASE"/>
    <property type="match status" value="1"/>
</dbReference>
<keyword evidence="3 4" id="KW-0067">ATP-binding</keyword>
<name>A0A1I7X945_HETBA</name>
<feature type="transmembrane region" description="Helical" evidence="5">
    <location>
        <begin position="54"/>
        <end position="73"/>
    </location>
</feature>
<evidence type="ECO:0000256" key="5">
    <source>
        <dbReference type="SAM" id="Phobius"/>
    </source>
</evidence>
<proteinExistence type="inferred from homology"/>
<keyword evidence="1 4" id="KW-0808">Transferase</keyword>
<dbReference type="WBParaSite" id="Hba_14022">
    <property type="protein sequence ID" value="Hba_14022"/>
    <property type="gene ID" value="Hba_14022"/>
</dbReference>
<accession>A0A1I7X945</accession>
<dbReference type="GO" id="GO:0005524">
    <property type="term" value="F:ATP binding"/>
    <property type="evidence" value="ECO:0007669"/>
    <property type="project" value="UniProtKB-UniRule"/>
</dbReference>
<dbReference type="InterPro" id="IPR036451">
    <property type="entry name" value="CblAdoTrfase-like_sf"/>
</dbReference>
<evidence type="ECO:0000259" key="6">
    <source>
        <dbReference type="Pfam" id="PF01923"/>
    </source>
</evidence>
<evidence type="ECO:0000256" key="4">
    <source>
        <dbReference type="RuleBase" id="RU366026"/>
    </source>
</evidence>
<evidence type="ECO:0000256" key="1">
    <source>
        <dbReference type="ARBA" id="ARBA00022679"/>
    </source>
</evidence>
<dbReference type="InterPro" id="IPR029499">
    <property type="entry name" value="PduO-typ"/>
</dbReference>
<feature type="transmembrane region" description="Helical" evidence="5">
    <location>
        <begin position="15"/>
        <end position="33"/>
    </location>
</feature>
<feature type="domain" description="Cobalamin adenosyltransferase-like" evidence="6">
    <location>
        <begin position="72"/>
        <end position="154"/>
    </location>
</feature>
<keyword evidence="7" id="KW-1185">Reference proteome</keyword>
<evidence type="ECO:0000256" key="2">
    <source>
        <dbReference type="ARBA" id="ARBA00022741"/>
    </source>
</evidence>
<protein>
    <submittedName>
        <fullName evidence="8">Corrinoid adenosyltransferase</fullName>
    </submittedName>
</protein>
<dbReference type="GO" id="GO:0008817">
    <property type="term" value="F:corrinoid adenosyltransferase activity"/>
    <property type="evidence" value="ECO:0007669"/>
    <property type="project" value="TreeGrafter"/>
</dbReference>
<keyword evidence="5" id="KW-0472">Membrane</keyword>
<dbReference type="InterPro" id="IPR016030">
    <property type="entry name" value="CblAdoTrfase-like"/>
</dbReference>